<dbReference type="RefSeq" id="WP_035603764.1">
    <property type="nucleotide sequence ID" value="NZ_JEMG01000001.1"/>
</dbReference>
<protein>
    <submittedName>
        <fullName evidence="9">Rod shape-determining protein MreD</fullName>
    </submittedName>
</protein>
<evidence type="ECO:0000256" key="3">
    <source>
        <dbReference type="ARBA" id="ARBA00022475"/>
    </source>
</evidence>
<evidence type="ECO:0000256" key="4">
    <source>
        <dbReference type="ARBA" id="ARBA00022692"/>
    </source>
</evidence>
<keyword evidence="6 8" id="KW-1133">Transmembrane helix</keyword>
<evidence type="ECO:0000256" key="5">
    <source>
        <dbReference type="ARBA" id="ARBA00022960"/>
    </source>
</evidence>
<evidence type="ECO:0000313" key="9">
    <source>
        <dbReference type="EMBL" id="EYC49760.1"/>
    </source>
</evidence>
<keyword evidence="3" id="KW-1003">Cell membrane</keyword>
<dbReference type="Pfam" id="PF04093">
    <property type="entry name" value="MreD"/>
    <property type="match status" value="1"/>
</dbReference>
<reference evidence="9 10" key="1">
    <citation type="submission" date="2014-02" db="EMBL/GenBank/DDBJ databases">
        <title>Draft Genome of Hylemonella gracilis isolated from the Niagara River.</title>
        <authorList>
            <person name="Pawlowski D.R."/>
            <person name="Koudelka G.B."/>
        </authorList>
    </citation>
    <scope>NUCLEOTIDE SEQUENCE [LARGE SCALE GENOMIC DNA]</scope>
    <source>
        <strain evidence="9 10">Niagara R</strain>
    </source>
</reference>
<keyword evidence="7 8" id="KW-0472">Membrane</keyword>
<comment type="subcellular location">
    <subcellularLocation>
        <location evidence="1">Cell membrane</location>
        <topology evidence="1">Multi-pass membrane protein</topology>
    </subcellularLocation>
</comment>
<evidence type="ECO:0000256" key="6">
    <source>
        <dbReference type="ARBA" id="ARBA00022989"/>
    </source>
</evidence>
<dbReference type="InterPro" id="IPR026034">
    <property type="entry name" value="MreD_proteobac"/>
</dbReference>
<feature type="transmembrane region" description="Helical" evidence="8">
    <location>
        <begin position="139"/>
        <end position="162"/>
    </location>
</feature>
<evidence type="ECO:0000256" key="8">
    <source>
        <dbReference type="SAM" id="Phobius"/>
    </source>
</evidence>
<dbReference type="GO" id="GO:0005886">
    <property type="term" value="C:plasma membrane"/>
    <property type="evidence" value="ECO:0007669"/>
    <property type="project" value="UniProtKB-SubCell"/>
</dbReference>
<dbReference type="eggNOG" id="COG2891">
    <property type="taxonomic scope" value="Bacteria"/>
</dbReference>
<evidence type="ECO:0000256" key="2">
    <source>
        <dbReference type="ARBA" id="ARBA00007776"/>
    </source>
</evidence>
<gene>
    <name evidence="9" type="ORF">AZ34_00855</name>
</gene>
<dbReference type="PANTHER" id="PTHR37484">
    <property type="entry name" value="ROD SHAPE-DETERMINING PROTEIN MRED"/>
    <property type="match status" value="1"/>
</dbReference>
<dbReference type="NCBIfam" id="TIGR03426">
    <property type="entry name" value="shape_MreD"/>
    <property type="match status" value="1"/>
</dbReference>
<dbReference type="STRING" id="1458275.AZ34_00855"/>
<evidence type="ECO:0000256" key="1">
    <source>
        <dbReference type="ARBA" id="ARBA00004651"/>
    </source>
</evidence>
<dbReference type="PIRSF" id="PIRSF018472">
    <property type="entry name" value="MreD_proteobac"/>
    <property type="match status" value="1"/>
</dbReference>
<dbReference type="Proteomes" id="UP000023268">
    <property type="component" value="Unassembled WGS sequence"/>
</dbReference>
<name>A0A016XCX1_9BURK</name>
<dbReference type="AlphaFoldDB" id="A0A016XCX1"/>
<dbReference type="OrthoDB" id="5297408at2"/>
<dbReference type="EMBL" id="JEMG01000001">
    <property type="protein sequence ID" value="EYC49760.1"/>
    <property type="molecule type" value="Genomic_DNA"/>
</dbReference>
<proteinExistence type="inferred from homology"/>
<feature type="transmembrane region" description="Helical" evidence="8">
    <location>
        <begin position="16"/>
        <end position="37"/>
    </location>
</feature>
<feature type="transmembrane region" description="Helical" evidence="8">
    <location>
        <begin position="112"/>
        <end position="133"/>
    </location>
</feature>
<evidence type="ECO:0000313" key="10">
    <source>
        <dbReference type="Proteomes" id="UP000023268"/>
    </source>
</evidence>
<dbReference type="InterPro" id="IPR007227">
    <property type="entry name" value="Cell_shape_determining_MreD"/>
</dbReference>
<accession>A0A016XCX1</accession>
<sequence>MMLRAGQQLLLPAKPVFIWGSLVAALALSMLGNFVLWGRASWAPDLLALTLVFWGVHQPRRIGMTGAFLFGLLMDVHQGSVLGQHALAYSVLSFFAIAVHRRILWFPVSGQTLQVLPILAAAHVVTVAVRMMLGGQFPGWSLLMAPLIEALLWPVATLLLLLPQRRAPDPDANRPI</sequence>
<keyword evidence="5" id="KW-0133">Cell shape</keyword>
<comment type="caution">
    <text evidence="9">The sequence shown here is derived from an EMBL/GenBank/DDBJ whole genome shotgun (WGS) entry which is preliminary data.</text>
</comment>
<dbReference type="GO" id="GO:0008360">
    <property type="term" value="P:regulation of cell shape"/>
    <property type="evidence" value="ECO:0007669"/>
    <property type="project" value="UniProtKB-KW"/>
</dbReference>
<organism evidence="9 10">
    <name type="scientific">Hylemonella gracilis str. Niagara R</name>
    <dbReference type="NCBI Taxonomy" id="1458275"/>
    <lineage>
        <taxon>Bacteria</taxon>
        <taxon>Pseudomonadati</taxon>
        <taxon>Pseudomonadota</taxon>
        <taxon>Betaproteobacteria</taxon>
        <taxon>Burkholderiales</taxon>
        <taxon>Comamonadaceae</taxon>
        <taxon>Hylemonella</taxon>
    </lineage>
</organism>
<comment type="similarity">
    <text evidence="2">Belongs to the MreD family.</text>
</comment>
<keyword evidence="4 8" id="KW-0812">Transmembrane</keyword>
<evidence type="ECO:0000256" key="7">
    <source>
        <dbReference type="ARBA" id="ARBA00023136"/>
    </source>
</evidence>
<dbReference type="PANTHER" id="PTHR37484:SF1">
    <property type="entry name" value="ROD SHAPE-DETERMINING PROTEIN MRED"/>
    <property type="match status" value="1"/>
</dbReference>